<organism evidence="5 6">
    <name type="scientific">Heterodera trifolii</name>
    <dbReference type="NCBI Taxonomy" id="157864"/>
    <lineage>
        <taxon>Eukaryota</taxon>
        <taxon>Metazoa</taxon>
        <taxon>Ecdysozoa</taxon>
        <taxon>Nematoda</taxon>
        <taxon>Chromadorea</taxon>
        <taxon>Rhabditida</taxon>
        <taxon>Tylenchina</taxon>
        <taxon>Tylenchomorpha</taxon>
        <taxon>Tylenchoidea</taxon>
        <taxon>Heteroderidae</taxon>
        <taxon>Heteroderinae</taxon>
        <taxon>Heterodera</taxon>
    </lineage>
</organism>
<feature type="compositionally biased region" description="Low complexity" evidence="3">
    <location>
        <begin position="363"/>
        <end position="412"/>
    </location>
</feature>
<evidence type="ECO:0000256" key="2">
    <source>
        <dbReference type="SAM" id="Coils"/>
    </source>
</evidence>
<dbReference type="AlphaFoldDB" id="A0ABD2LG96"/>
<gene>
    <name evidence="5" type="ORF">niasHT_014092</name>
</gene>
<dbReference type="Pfam" id="PF09727">
    <property type="entry name" value="CortBP2"/>
    <property type="match status" value="1"/>
</dbReference>
<accession>A0ABD2LG96</accession>
<feature type="compositionally biased region" description="Low complexity" evidence="3">
    <location>
        <begin position="426"/>
        <end position="438"/>
    </location>
</feature>
<feature type="coiled-coil region" evidence="2">
    <location>
        <begin position="164"/>
        <end position="205"/>
    </location>
</feature>
<feature type="region of interest" description="Disordered" evidence="3">
    <location>
        <begin position="554"/>
        <end position="585"/>
    </location>
</feature>
<feature type="compositionally biased region" description="Polar residues" evidence="3">
    <location>
        <begin position="295"/>
        <end position="310"/>
    </location>
</feature>
<feature type="compositionally biased region" description="Polar residues" evidence="3">
    <location>
        <begin position="324"/>
        <end position="341"/>
    </location>
</feature>
<dbReference type="EMBL" id="JBICBT010000422">
    <property type="protein sequence ID" value="KAL3114248.1"/>
    <property type="molecule type" value="Genomic_DNA"/>
</dbReference>
<evidence type="ECO:0000256" key="1">
    <source>
        <dbReference type="ARBA" id="ARBA00023054"/>
    </source>
</evidence>
<dbReference type="Proteomes" id="UP001620626">
    <property type="component" value="Unassembled WGS sequence"/>
</dbReference>
<feature type="compositionally biased region" description="Polar residues" evidence="3">
    <location>
        <begin position="472"/>
        <end position="481"/>
    </location>
</feature>
<feature type="compositionally biased region" description="Low complexity" evidence="3">
    <location>
        <begin position="446"/>
        <end position="457"/>
    </location>
</feature>
<feature type="region of interest" description="Disordered" evidence="3">
    <location>
        <begin position="426"/>
        <end position="481"/>
    </location>
</feature>
<reference evidence="5 6" key="1">
    <citation type="submission" date="2024-10" db="EMBL/GenBank/DDBJ databases">
        <authorList>
            <person name="Kim D."/>
        </authorList>
    </citation>
    <scope>NUCLEOTIDE SEQUENCE [LARGE SCALE GENOMIC DNA]</scope>
    <source>
        <strain evidence="5">BH-2024</strain>
    </source>
</reference>
<name>A0ABD2LG96_9BILA</name>
<feature type="region of interest" description="Disordered" evidence="3">
    <location>
        <begin position="219"/>
        <end position="248"/>
    </location>
</feature>
<keyword evidence="1 2" id="KW-0175">Coiled coil</keyword>
<feature type="compositionally biased region" description="Low complexity" evidence="3">
    <location>
        <begin position="342"/>
        <end position="352"/>
    </location>
</feature>
<sequence>MKNTAHSVEKLQPPPLYSSKEMLELLCLYEGELQARDALLDFCQQQHGGTSLSQLFSSSSHCSSAAAALLPSTSSSSSSFAAAAGPNALLRDAHFVDGGRTGECAQCANALLHAAKIMQRQRNWELKIVKVFALLKKRYLEGKEELEGRQRRMELMAEENGQYVKQLETERDGMMKELAKCKTELAELFEQRVNVEEQLETERERTRLMVTHLVDEVKRHRRRERDDDDGEGKRKNQTKSLSKIGGDESVDSVQMRLLRDENARLLSALGSVKADKAVLKKRLDQLQQNDALAEQHQQTNVLKQSKLSPTRTEKSQQRHVFTLHDNNNGFTGCTAHNQQHKSPQNNQQQKQPPLFPPLPPQPLALSSSPSSCSSPASSSSAALSSSPAIPPSSSSLSQVLSSSSSFSTIPPRPPAIRASASFPLHLGSSPSSPPVSLSFHHHHHSSSPPSANGAVVVVGGGVDNKKRPTTAPEGSSSNRRTVVANSGGRATMLGAKGISSSNSQQHMNMSQFPVTDSDWLRMPRSPPVAADHHRVVVPLMGTHSANFARSSTVRHHAPLPPVPRTSVATIPRSPQHRRTTTMGATGGQQPHIVGAVQAQQQHHQQPHQQTRVGITRRSSSLPRRMVSGVPGTASAPPMPQQFLPPNLAHHPQQHMQHPPLLQQHNHQQQHRTAIPTAVSGEQQQLIYQPNNNTPTAGGDKYSHFL</sequence>
<feature type="domain" description="Cortactin-binding protein-2 N-terminal" evidence="4">
    <location>
        <begin position="18"/>
        <end position="219"/>
    </location>
</feature>
<feature type="compositionally biased region" description="Pro residues" evidence="3">
    <location>
        <begin position="353"/>
        <end position="362"/>
    </location>
</feature>
<feature type="region of interest" description="Disordered" evidence="3">
    <location>
        <begin position="295"/>
        <end position="412"/>
    </location>
</feature>
<protein>
    <recommendedName>
        <fullName evidence="4">Cortactin-binding protein-2 N-terminal domain-containing protein</fullName>
    </recommendedName>
</protein>
<feature type="region of interest" description="Disordered" evidence="3">
    <location>
        <begin position="603"/>
        <end position="656"/>
    </location>
</feature>
<evidence type="ECO:0000259" key="4">
    <source>
        <dbReference type="Pfam" id="PF09727"/>
    </source>
</evidence>
<keyword evidence="6" id="KW-1185">Reference proteome</keyword>
<proteinExistence type="predicted"/>
<comment type="caution">
    <text evidence="5">The sequence shown here is derived from an EMBL/GenBank/DDBJ whole genome shotgun (WGS) entry which is preliminary data.</text>
</comment>
<evidence type="ECO:0000313" key="6">
    <source>
        <dbReference type="Proteomes" id="UP001620626"/>
    </source>
</evidence>
<feature type="compositionally biased region" description="Polar residues" evidence="3">
    <location>
        <begin position="610"/>
        <end position="621"/>
    </location>
</feature>
<evidence type="ECO:0000313" key="5">
    <source>
        <dbReference type="EMBL" id="KAL3114248.1"/>
    </source>
</evidence>
<dbReference type="InterPro" id="IPR019131">
    <property type="entry name" value="Cortactin-binding_p2_N"/>
</dbReference>
<evidence type="ECO:0000256" key="3">
    <source>
        <dbReference type="SAM" id="MobiDB-lite"/>
    </source>
</evidence>